<dbReference type="Pfam" id="PF05721">
    <property type="entry name" value="PhyH"/>
    <property type="match status" value="1"/>
</dbReference>
<dbReference type="Proteomes" id="UP000799537">
    <property type="component" value="Unassembled WGS sequence"/>
</dbReference>
<dbReference type="OrthoDB" id="445007at2759"/>
<dbReference type="EMBL" id="ML993609">
    <property type="protein sequence ID" value="KAF2163272.1"/>
    <property type="molecule type" value="Genomic_DNA"/>
</dbReference>
<dbReference type="PANTHER" id="PTHR31630:SF6">
    <property type="entry name" value="PHYTANOYL-COA DIOXYGENASE-RELATED"/>
    <property type="match status" value="1"/>
</dbReference>
<protein>
    <recommendedName>
        <fullName evidence="3">Phytanoyl-CoA dioxygenase</fullName>
    </recommendedName>
</protein>
<sequence length="319" mass="35892">MPHRLSDPVAIDTEKQYGDFRDQLYKDGYAVVKGVMAPERAAHYVEEMTKWLEKFPLGFDRNDPKTWTEDKLPAHMKGGMYHGYAVSHEKFVWDARLEPGVLAAFEKIWGTNELLASFDGINYTLQLPEGQRKPSTPWPHVDQSPHLLGLQCIQGIINFAPNGPNDGGLVVLKRSQALNDTYFKTHSKDKKAKWGTVPDDWHGFDPEEVDWYKERGAEEVKVCADPGDLIVWDSRTVHWNVLPQSEQTSIGTSLLSTTVARRLCLVPIPCSRSRSARNSDLLDRSKCIPILTMCQPQNSKAICEGLGLMLAPFASKNCP</sequence>
<gene>
    <name evidence="1" type="ORF">M409DRAFT_57565</name>
</gene>
<evidence type="ECO:0000313" key="2">
    <source>
        <dbReference type="Proteomes" id="UP000799537"/>
    </source>
</evidence>
<keyword evidence="2" id="KW-1185">Reference proteome</keyword>
<dbReference type="Gene3D" id="2.60.120.620">
    <property type="entry name" value="q2cbj1_9rhob like domain"/>
    <property type="match status" value="1"/>
</dbReference>
<dbReference type="RefSeq" id="XP_033664161.1">
    <property type="nucleotide sequence ID" value="XM_033813667.1"/>
</dbReference>
<proteinExistence type="predicted"/>
<dbReference type="AlphaFoldDB" id="A0A6A6CBH8"/>
<dbReference type="InterPro" id="IPR008775">
    <property type="entry name" value="Phytyl_CoA_dOase-like"/>
</dbReference>
<dbReference type="GeneID" id="54566939"/>
<reference evidence="1" key="1">
    <citation type="journal article" date="2020" name="Stud. Mycol.">
        <title>101 Dothideomycetes genomes: a test case for predicting lifestyles and emergence of pathogens.</title>
        <authorList>
            <person name="Haridas S."/>
            <person name="Albert R."/>
            <person name="Binder M."/>
            <person name="Bloem J."/>
            <person name="Labutti K."/>
            <person name="Salamov A."/>
            <person name="Andreopoulos B."/>
            <person name="Baker S."/>
            <person name="Barry K."/>
            <person name="Bills G."/>
            <person name="Bluhm B."/>
            <person name="Cannon C."/>
            <person name="Castanera R."/>
            <person name="Culley D."/>
            <person name="Daum C."/>
            <person name="Ezra D."/>
            <person name="Gonzalez J."/>
            <person name="Henrissat B."/>
            <person name="Kuo A."/>
            <person name="Liang C."/>
            <person name="Lipzen A."/>
            <person name="Lutzoni F."/>
            <person name="Magnuson J."/>
            <person name="Mondo S."/>
            <person name="Nolan M."/>
            <person name="Ohm R."/>
            <person name="Pangilinan J."/>
            <person name="Park H.-J."/>
            <person name="Ramirez L."/>
            <person name="Alfaro M."/>
            <person name="Sun H."/>
            <person name="Tritt A."/>
            <person name="Yoshinaga Y."/>
            <person name="Zwiers L.-H."/>
            <person name="Turgeon B."/>
            <person name="Goodwin S."/>
            <person name="Spatafora J."/>
            <person name="Crous P."/>
            <person name="Grigoriev I."/>
        </authorList>
    </citation>
    <scope>NUCLEOTIDE SEQUENCE</scope>
    <source>
        <strain evidence="1">ATCC 36951</strain>
    </source>
</reference>
<dbReference type="PANTHER" id="PTHR31630">
    <property type="entry name" value="PHYTANOYL-COA DIOXYGENASE-RELATED-RELATED"/>
    <property type="match status" value="1"/>
</dbReference>
<organism evidence="1 2">
    <name type="scientific">Zasmidium cellare ATCC 36951</name>
    <dbReference type="NCBI Taxonomy" id="1080233"/>
    <lineage>
        <taxon>Eukaryota</taxon>
        <taxon>Fungi</taxon>
        <taxon>Dikarya</taxon>
        <taxon>Ascomycota</taxon>
        <taxon>Pezizomycotina</taxon>
        <taxon>Dothideomycetes</taxon>
        <taxon>Dothideomycetidae</taxon>
        <taxon>Mycosphaerellales</taxon>
        <taxon>Mycosphaerellaceae</taxon>
        <taxon>Zasmidium</taxon>
    </lineage>
</organism>
<name>A0A6A6CBH8_ZASCE</name>
<evidence type="ECO:0008006" key="3">
    <source>
        <dbReference type="Google" id="ProtNLM"/>
    </source>
</evidence>
<evidence type="ECO:0000313" key="1">
    <source>
        <dbReference type="EMBL" id="KAF2163272.1"/>
    </source>
</evidence>
<accession>A0A6A6CBH8</accession>
<dbReference type="SUPFAM" id="SSF51197">
    <property type="entry name" value="Clavaminate synthase-like"/>
    <property type="match status" value="1"/>
</dbReference>